<dbReference type="AlphaFoldDB" id="A0A0N7H9E5"/>
<gene>
    <name evidence="2" type="ORF">XA26_50040</name>
</gene>
<protein>
    <submittedName>
        <fullName evidence="2">Serine/threonine protein phosphatase</fullName>
        <ecNumber evidence="2">3.1.3.16</ecNumber>
    </submittedName>
</protein>
<dbReference type="EMBL" id="CP011269">
    <property type="protein sequence ID" value="ALI28799.1"/>
    <property type="molecule type" value="Genomic_DNA"/>
</dbReference>
<dbReference type="RefSeq" id="WP_054603272.1">
    <property type="nucleotide sequence ID" value="NZ_CP011269.1"/>
</dbReference>
<organism evidence="2 3">
    <name type="scientific">Mycolicibacterium fortuitum</name>
    <name type="common">Mycobacterium fortuitum</name>
    <dbReference type="NCBI Taxonomy" id="1766"/>
    <lineage>
        <taxon>Bacteria</taxon>
        <taxon>Bacillati</taxon>
        <taxon>Actinomycetota</taxon>
        <taxon>Actinomycetes</taxon>
        <taxon>Mycobacteriales</taxon>
        <taxon>Mycobacteriaceae</taxon>
        <taxon>Mycolicibacterium</taxon>
    </lineage>
</organism>
<dbReference type="Gene3D" id="3.60.21.10">
    <property type="match status" value="1"/>
</dbReference>
<evidence type="ECO:0000259" key="1">
    <source>
        <dbReference type="Pfam" id="PF00149"/>
    </source>
</evidence>
<dbReference type="InterPro" id="IPR029052">
    <property type="entry name" value="Metallo-depent_PP-like"/>
</dbReference>
<dbReference type="KEGG" id="mft:XA26_50040"/>
<dbReference type="InterPro" id="IPR050126">
    <property type="entry name" value="Ap4A_hydrolase"/>
</dbReference>
<dbReference type="GO" id="GO:0005737">
    <property type="term" value="C:cytoplasm"/>
    <property type="evidence" value="ECO:0007669"/>
    <property type="project" value="TreeGrafter"/>
</dbReference>
<dbReference type="GO" id="GO:0004722">
    <property type="term" value="F:protein serine/threonine phosphatase activity"/>
    <property type="evidence" value="ECO:0007669"/>
    <property type="project" value="UniProtKB-EC"/>
</dbReference>
<dbReference type="PATRIC" id="fig|1766.6.peg.4978"/>
<proteinExistence type="predicted"/>
<reference evidence="2 3" key="1">
    <citation type="journal article" date="2015" name="MBio">
        <title>Enzymatic Degradation of Phenazines Can Generate Energy and Protect Sensitive Organisms from Toxicity.</title>
        <authorList>
            <person name="Costa K.C."/>
            <person name="Bergkessel M."/>
            <person name="Saunders S."/>
            <person name="Korlach J."/>
            <person name="Newman D.K."/>
        </authorList>
    </citation>
    <scope>NUCLEOTIDE SEQUENCE [LARGE SCALE GENOMIC DNA]</scope>
    <source>
        <strain evidence="2 3">CT6</strain>
    </source>
</reference>
<accession>A0A0N7H9E5</accession>
<dbReference type="EC" id="3.1.3.16" evidence="2"/>
<dbReference type="PANTHER" id="PTHR42850">
    <property type="entry name" value="METALLOPHOSPHOESTERASE"/>
    <property type="match status" value="1"/>
</dbReference>
<dbReference type="SUPFAM" id="SSF56300">
    <property type="entry name" value="Metallo-dependent phosphatases"/>
    <property type="match status" value="1"/>
</dbReference>
<dbReference type="Proteomes" id="UP000057134">
    <property type="component" value="Chromosome"/>
</dbReference>
<dbReference type="Pfam" id="PF00149">
    <property type="entry name" value="Metallophos"/>
    <property type="match status" value="1"/>
</dbReference>
<evidence type="ECO:0000313" key="3">
    <source>
        <dbReference type="Proteomes" id="UP000057134"/>
    </source>
</evidence>
<keyword evidence="3" id="KW-1185">Reference proteome</keyword>
<sequence length="334" mass="37353">MADATVQGYDIIGDVHGCATQLEALLSELGCHKRSSTSEYRHPERQVIFVGDLIDRGDEQLRVLQIAKDMVDAGSARIVMGNHEFNALAYDTEWPLGSGKYLRAHDDPDNPWSAKNTKQHAAFLAQVTGADRRRYLDWFATIPLWLDLGGLRVVHACWHPQSISVVEEQCGSSTPFHELDHLVAAATDGAPLYQAVETLLKGPEISLVAHGQGRYLDKDGIPRGNARMRWWNSEAVTLRDFAEMGGNFTTEAGDLYPLLPERDLSGTDLSYVYPPGVPVFYGHYWRQGSPEHLHDWTDYTACVDFSAVKGGALTAYRWSGEDRIRPQHYVRAAW</sequence>
<dbReference type="PANTHER" id="PTHR42850:SF7">
    <property type="entry name" value="BIS(5'-NUCLEOSYL)-TETRAPHOSPHATASE PRPE [ASYMMETRICAL]"/>
    <property type="match status" value="1"/>
</dbReference>
<dbReference type="STRING" id="1766.XA26_50040"/>
<evidence type="ECO:0000313" key="2">
    <source>
        <dbReference type="EMBL" id="ALI28799.1"/>
    </source>
</evidence>
<keyword evidence="2" id="KW-0378">Hydrolase</keyword>
<feature type="domain" description="Calcineurin-like phosphoesterase" evidence="1">
    <location>
        <begin position="11"/>
        <end position="161"/>
    </location>
</feature>
<dbReference type="InterPro" id="IPR004843">
    <property type="entry name" value="Calcineurin-like_PHP"/>
</dbReference>
<name>A0A0N7H9E5_MYCFO</name>